<evidence type="ECO:0008006" key="3">
    <source>
        <dbReference type="Google" id="ProtNLM"/>
    </source>
</evidence>
<proteinExistence type="predicted"/>
<name>A0A1I1RYR2_9CLOT</name>
<dbReference type="PROSITE" id="PS51257">
    <property type="entry name" value="PROKAR_LIPOPROTEIN"/>
    <property type="match status" value="1"/>
</dbReference>
<protein>
    <recommendedName>
        <fullName evidence="3">DUF5105 domain-containing protein</fullName>
    </recommendedName>
</protein>
<organism evidence="1 2">
    <name type="scientific">Clostridium uliginosum</name>
    <dbReference type="NCBI Taxonomy" id="119641"/>
    <lineage>
        <taxon>Bacteria</taxon>
        <taxon>Bacillati</taxon>
        <taxon>Bacillota</taxon>
        <taxon>Clostridia</taxon>
        <taxon>Eubacteriales</taxon>
        <taxon>Clostridiaceae</taxon>
        <taxon>Clostridium</taxon>
    </lineage>
</organism>
<accession>A0A1I1RYR2</accession>
<dbReference type="RefSeq" id="WP_090094163.1">
    <property type="nucleotide sequence ID" value="NZ_FOMG01000036.1"/>
</dbReference>
<evidence type="ECO:0000313" key="1">
    <source>
        <dbReference type="EMBL" id="SFD35790.1"/>
    </source>
</evidence>
<dbReference type="AlphaFoldDB" id="A0A1I1RYR2"/>
<reference evidence="1 2" key="1">
    <citation type="submission" date="2016-10" db="EMBL/GenBank/DDBJ databases">
        <authorList>
            <person name="de Groot N.N."/>
        </authorList>
    </citation>
    <scope>NUCLEOTIDE SEQUENCE [LARGE SCALE GENOMIC DNA]</scope>
    <source>
        <strain evidence="1 2">DSM 12992</strain>
    </source>
</reference>
<dbReference type="STRING" id="119641.SAMN05421842_13610"/>
<evidence type="ECO:0000313" key="2">
    <source>
        <dbReference type="Proteomes" id="UP000199263"/>
    </source>
</evidence>
<dbReference type="Proteomes" id="UP000199263">
    <property type="component" value="Unassembled WGS sequence"/>
</dbReference>
<dbReference type="EMBL" id="FOMG01000036">
    <property type="protein sequence ID" value="SFD35790.1"/>
    <property type="molecule type" value="Genomic_DNA"/>
</dbReference>
<gene>
    <name evidence="1" type="ORF">SAMN05421842_13610</name>
</gene>
<dbReference type="OrthoDB" id="2041827at2"/>
<keyword evidence="2" id="KW-1185">Reference proteome</keyword>
<sequence>MKKAKRILPLLLTTLLFSCVILTGCGKKEIKAVESAQILFDLYVKQDTTNVEKITLTKEEADSVIKVEKQAIKGLISNNFENYKVTITDEELDSIVEKQLTAMSKITPEIELVSEKDGISEVKVKSKYIDLVGADEKAVDDAIKKFKNSGITDETELLTKMKNEYLKNIINELDNIQVSEDTKEETYKFKKDKRSNVWIPKNLVEFELGICDLIQKQ</sequence>